<dbReference type="InterPro" id="IPR027056">
    <property type="entry name" value="Gluconate_2DH_su3"/>
</dbReference>
<name>A0A918MLH1_9FLAO</name>
<protein>
    <recommendedName>
        <fullName evidence="3">Gluconate 2-dehydrogenase subunit 3 family protein</fullName>
    </recommendedName>
</protein>
<evidence type="ECO:0000313" key="1">
    <source>
        <dbReference type="EMBL" id="GGW37910.1"/>
    </source>
</evidence>
<dbReference type="EMBL" id="BMWP01000015">
    <property type="protein sequence ID" value="GGW37910.1"/>
    <property type="molecule type" value="Genomic_DNA"/>
</dbReference>
<evidence type="ECO:0000313" key="2">
    <source>
        <dbReference type="Proteomes" id="UP000634668"/>
    </source>
</evidence>
<evidence type="ECO:0008006" key="3">
    <source>
        <dbReference type="Google" id="ProtNLM"/>
    </source>
</evidence>
<dbReference type="Pfam" id="PF13618">
    <property type="entry name" value="Gluconate_2-dh3"/>
    <property type="match status" value="1"/>
</dbReference>
<organism evidence="1 2">
    <name type="scientific">Arenibacter certesii</name>
    <dbReference type="NCBI Taxonomy" id="228955"/>
    <lineage>
        <taxon>Bacteria</taxon>
        <taxon>Pseudomonadati</taxon>
        <taxon>Bacteroidota</taxon>
        <taxon>Flavobacteriia</taxon>
        <taxon>Flavobacteriales</taxon>
        <taxon>Flavobacteriaceae</taxon>
        <taxon>Arenibacter</taxon>
    </lineage>
</organism>
<sequence>MDRRKALRNMGLSLGYVVATPTLLSLMQSCKQDAELVWTPDFLNKEEGTVLTTLVDIILPKTDTPSASEVQVHLFIDRFANEIMDKEQKALFKMGMGKFMEKALADSGKKKMDDLKAEDLEPVLANALKTSKPDQTKHFKLISEYTEAIREEKTATLSDEVSRFSFTNTLRGLTIWSYKTSEYVGENVLAYLPVPGEYIGCGDLQELTGGKAWSI</sequence>
<reference evidence="1" key="1">
    <citation type="journal article" date="2014" name="Int. J. Syst. Evol. Microbiol.">
        <title>Complete genome sequence of Corynebacterium casei LMG S-19264T (=DSM 44701T), isolated from a smear-ripened cheese.</title>
        <authorList>
            <consortium name="US DOE Joint Genome Institute (JGI-PGF)"/>
            <person name="Walter F."/>
            <person name="Albersmeier A."/>
            <person name="Kalinowski J."/>
            <person name="Ruckert C."/>
        </authorList>
    </citation>
    <scope>NUCLEOTIDE SEQUENCE</scope>
    <source>
        <strain evidence="1">KCTC 12113</strain>
    </source>
</reference>
<dbReference type="PROSITE" id="PS51257">
    <property type="entry name" value="PROKAR_LIPOPROTEIN"/>
    <property type="match status" value="1"/>
</dbReference>
<proteinExistence type="predicted"/>
<gene>
    <name evidence="1" type="ORF">GCM10007383_23400</name>
</gene>
<keyword evidence="2" id="KW-1185">Reference proteome</keyword>
<dbReference type="RefSeq" id="WP_026813434.1">
    <property type="nucleotide sequence ID" value="NZ_BMWP01000015.1"/>
</dbReference>
<accession>A0A918MLH1</accession>
<dbReference type="AlphaFoldDB" id="A0A918MLH1"/>
<dbReference type="Proteomes" id="UP000634668">
    <property type="component" value="Unassembled WGS sequence"/>
</dbReference>
<reference evidence="1" key="2">
    <citation type="submission" date="2020-09" db="EMBL/GenBank/DDBJ databases">
        <authorList>
            <person name="Sun Q."/>
            <person name="Kim S."/>
        </authorList>
    </citation>
    <scope>NUCLEOTIDE SEQUENCE</scope>
    <source>
        <strain evidence="1">KCTC 12113</strain>
    </source>
</reference>
<comment type="caution">
    <text evidence="1">The sequence shown here is derived from an EMBL/GenBank/DDBJ whole genome shotgun (WGS) entry which is preliminary data.</text>
</comment>